<feature type="signal peptide" evidence="5">
    <location>
        <begin position="1"/>
        <end position="28"/>
    </location>
</feature>
<keyword evidence="5" id="KW-0732">Signal</keyword>
<protein>
    <submittedName>
        <fullName evidence="6">Family 43 glycosylhydrolase</fullName>
    </submittedName>
</protein>
<dbReference type="PANTHER" id="PTHR22925">
    <property type="entry name" value="GLYCOSYL HYDROLASE 43 FAMILY MEMBER"/>
    <property type="match status" value="1"/>
</dbReference>
<dbReference type="Proteomes" id="UP001303407">
    <property type="component" value="Chromosome"/>
</dbReference>
<evidence type="ECO:0000256" key="3">
    <source>
        <dbReference type="ARBA" id="ARBA00023295"/>
    </source>
</evidence>
<keyword evidence="2 4" id="KW-0378">Hydrolase</keyword>
<name>A0ABY9Y4D7_9FLAO</name>
<dbReference type="EMBL" id="CP134536">
    <property type="protein sequence ID" value="WNH12963.1"/>
    <property type="molecule type" value="Genomic_DNA"/>
</dbReference>
<evidence type="ECO:0000256" key="2">
    <source>
        <dbReference type="ARBA" id="ARBA00022801"/>
    </source>
</evidence>
<dbReference type="InterPro" id="IPR006710">
    <property type="entry name" value="Glyco_hydro_43"/>
</dbReference>
<evidence type="ECO:0000313" key="6">
    <source>
        <dbReference type="EMBL" id="WNH12963.1"/>
    </source>
</evidence>
<accession>A0ABY9Y4D7</accession>
<dbReference type="Gene3D" id="2.115.10.20">
    <property type="entry name" value="Glycosyl hydrolase domain, family 43"/>
    <property type="match status" value="1"/>
</dbReference>
<reference evidence="6 7" key="1">
    <citation type="submission" date="2023-09" db="EMBL/GenBank/DDBJ databases">
        <title>Thalassobella suaedae gen. nov., sp. nov., a marine bacterium of the family Flavobacteriaceae isolated from a halophyte Suaeda japonica.</title>
        <authorList>
            <person name="Lee S.Y."/>
            <person name="Hwang C.Y."/>
        </authorList>
    </citation>
    <scope>NUCLEOTIDE SEQUENCE [LARGE SCALE GENOMIC DNA]</scope>
    <source>
        <strain evidence="6 7">HL-DH10</strain>
    </source>
</reference>
<comment type="similarity">
    <text evidence="1 4">Belongs to the glycosyl hydrolase 43 family.</text>
</comment>
<evidence type="ECO:0000313" key="7">
    <source>
        <dbReference type="Proteomes" id="UP001303407"/>
    </source>
</evidence>
<dbReference type="Gene3D" id="2.60.120.260">
    <property type="entry name" value="Galactose-binding domain-like"/>
    <property type="match status" value="1"/>
</dbReference>
<dbReference type="SUPFAM" id="SSF75005">
    <property type="entry name" value="Arabinanase/levansucrase/invertase"/>
    <property type="match status" value="1"/>
</dbReference>
<dbReference type="CDD" id="cd18823">
    <property type="entry name" value="GH43_RcAra43A-like"/>
    <property type="match status" value="1"/>
</dbReference>
<evidence type="ECO:0000256" key="5">
    <source>
        <dbReference type="SAM" id="SignalP"/>
    </source>
</evidence>
<dbReference type="InterPro" id="IPR023296">
    <property type="entry name" value="Glyco_hydro_beta-prop_sf"/>
</dbReference>
<organism evidence="6 7">
    <name type="scientific">Thalassobellus suaedae</name>
    <dbReference type="NCBI Taxonomy" id="3074124"/>
    <lineage>
        <taxon>Bacteria</taxon>
        <taxon>Pseudomonadati</taxon>
        <taxon>Bacteroidota</taxon>
        <taxon>Flavobacteriia</taxon>
        <taxon>Flavobacteriales</taxon>
        <taxon>Flavobacteriaceae</taxon>
        <taxon>Thalassobellus</taxon>
    </lineage>
</organism>
<evidence type="ECO:0000256" key="4">
    <source>
        <dbReference type="RuleBase" id="RU361187"/>
    </source>
</evidence>
<keyword evidence="3 4" id="KW-0326">Glycosidase</keyword>
<proteinExistence type="inferred from homology"/>
<sequence>MKTSNFKIPKIILAVLTILFMGGICASAQTNNIKNDSFWNTQNGDPIYSQGGGIFQFPHPETGEIKYFWYGVHYKEAELYREDYSTTQPRNSFEGVTCYSSTDLVNWKAEGHVLKKEEVFDGSQRSWGWLGRMGVAYVKETNQYVLIIQYNSSVLFAVADSPLGPFKKQHRKDMTSWIGTPNTGDQTVFTDTDTEKSYLVYSYGKGRNKIYISEIGIKNDSITLLDYKQVFKGAGREGNCMFKYKGKYYIAASQLYGWDGSLAYYLVSDDIMGPYLPTNDMQVIPGVEDDYAHISQTGFFVTVRGSKEETVVFCGDRWADFAGNGLGYNQWCPLSFNGDVPYFNSLNSWNLDAETGEWEVADDNNWVNNASFEADRKEMPSSKKPVQTRLRGWETTIIQGTEVSLEPNSPKLNHANTEEERKVVIGERSLNMSDQVDFTRQVHQVISSSPHVEFPNATYTLTAKIKNSGNFNKLEMYAKSGKKHFKITVKEENDNWATITLEGIKVKDNEVEIGFLADGKARAFCLVDDVTLLKAN</sequence>
<dbReference type="Pfam" id="PF04616">
    <property type="entry name" value="Glyco_hydro_43"/>
    <property type="match status" value="1"/>
</dbReference>
<gene>
    <name evidence="6" type="ORF">RHP49_01615</name>
</gene>
<dbReference type="RefSeq" id="WP_415862943.1">
    <property type="nucleotide sequence ID" value="NZ_CP134536.1"/>
</dbReference>
<evidence type="ECO:0000256" key="1">
    <source>
        <dbReference type="ARBA" id="ARBA00009865"/>
    </source>
</evidence>
<feature type="chain" id="PRO_5046370093" evidence="5">
    <location>
        <begin position="29"/>
        <end position="536"/>
    </location>
</feature>
<keyword evidence="7" id="KW-1185">Reference proteome</keyword>
<dbReference type="PANTHER" id="PTHR22925:SF3">
    <property type="entry name" value="GLYCOSYL HYDROLASE FAMILY PROTEIN 43"/>
    <property type="match status" value="1"/>
</dbReference>